<dbReference type="PANTHER" id="PTHR10584:SF166">
    <property type="entry name" value="RIBOKINASE"/>
    <property type="match status" value="1"/>
</dbReference>
<accession>A7I8W4</accession>
<dbReference type="eggNOG" id="arCOG00014">
    <property type="taxonomic scope" value="Archaea"/>
</dbReference>
<dbReference type="RefSeq" id="WP_012107221.1">
    <property type="nucleotide sequence ID" value="NC_009712.1"/>
</dbReference>
<gene>
    <name evidence="6" type="ordered locus">Mboo_1658</name>
</gene>
<dbReference type="InterPro" id="IPR002139">
    <property type="entry name" value="Ribo/fructo_kinase"/>
</dbReference>
<dbReference type="GO" id="GO:0016301">
    <property type="term" value="F:kinase activity"/>
    <property type="evidence" value="ECO:0007669"/>
    <property type="project" value="UniProtKB-KW"/>
</dbReference>
<comment type="similarity">
    <text evidence="1 4">Belongs to the carbohydrate kinase PfkB family.</text>
</comment>
<feature type="domain" description="Carbohydrate kinase PfkB" evidence="5">
    <location>
        <begin position="2"/>
        <end position="276"/>
    </location>
</feature>
<evidence type="ECO:0000259" key="5">
    <source>
        <dbReference type="Pfam" id="PF00294"/>
    </source>
</evidence>
<dbReference type="GeneID" id="5410567"/>
<reference evidence="7" key="1">
    <citation type="journal article" date="2015" name="Microbiology">
        <title>Genome of Methanoregula boonei 6A8 reveals adaptations to oligotrophic peatland environments.</title>
        <authorList>
            <person name="Braeuer S."/>
            <person name="Cadillo-Quiroz H."/>
            <person name="Kyrpides N."/>
            <person name="Woyke T."/>
            <person name="Goodwin L."/>
            <person name="Detter C."/>
            <person name="Podell S."/>
            <person name="Yavitt J.B."/>
            <person name="Zinder S.H."/>
        </authorList>
    </citation>
    <scope>NUCLEOTIDE SEQUENCE [LARGE SCALE GENOMIC DNA]</scope>
    <source>
        <strain evidence="7">DSM 21154 / JCM 14090 / 6A8</strain>
    </source>
</reference>
<evidence type="ECO:0000256" key="3">
    <source>
        <dbReference type="ARBA" id="ARBA00022777"/>
    </source>
</evidence>
<dbReference type="HOGENOM" id="CLU_027634_5_2_2"/>
<evidence type="ECO:0000256" key="1">
    <source>
        <dbReference type="ARBA" id="ARBA00010688"/>
    </source>
</evidence>
<dbReference type="InterPro" id="IPR002173">
    <property type="entry name" value="Carboh/pur_kinase_PfkB_CS"/>
</dbReference>
<dbReference type="InterPro" id="IPR011611">
    <property type="entry name" value="PfkB_dom"/>
</dbReference>
<organism evidence="6 7">
    <name type="scientific">Methanoregula boonei (strain DSM 21154 / JCM 14090 / 6A8)</name>
    <dbReference type="NCBI Taxonomy" id="456442"/>
    <lineage>
        <taxon>Archaea</taxon>
        <taxon>Methanobacteriati</taxon>
        <taxon>Methanobacteriota</taxon>
        <taxon>Stenosarchaea group</taxon>
        <taxon>Methanomicrobia</taxon>
        <taxon>Methanomicrobiales</taxon>
        <taxon>Methanoregulaceae</taxon>
        <taxon>Methanoregula</taxon>
    </lineage>
</organism>
<dbReference type="GO" id="GO:0006796">
    <property type="term" value="P:phosphate-containing compound metabolic process"/>
    <property type="evidence" value="ECO:0007669"/>
    <property type="project" value="UniProtKB-ARBA"/>
</dbReference>
<dbReference type="STRING" id="456442.Mboo_1658"/>
<dbReference type="EMBL" id="CP000780">
    <property type="protein sequence ID" value="ABS56175.1"/>
    <property type="molecule type" value="Genomic_DNA"/>
</dbReference>
<evidence type="ECO:0000313" key="7">
    <source>
        <dbReference type="Proteomes" id="UP000002408"/>
    </source>
</evidence>
<evidence type="ECO:0000313" key="6">
    <source>
        <dbReference type="EMBL" id="ABS56175.1"/>
    </source>
</evidence>
<dbReference type="OrthoDB" id="26949at2157"/>
<dbReference type="Pfam" id="PF00294">
    <property type="entry name" value="PfkB"/>
    <property type="match status" value="1"/>
</dbReference>
<dbReference type="PRINTS" id="PR00990">
    <property type="entry name" value="RIBOKINASE"/>
</dbReference>
<keyword evidence="7" id="KW-1185">Reference proteome</keyword>
<evidence type="ECO:0000256" key="2">
    <source>
        <dbReference type="ARBA" id="ARBA00022679"/>
    </source>
</evidence>
<dbReference type="Proteomes" id="UP000002408">
    <property type="component" value="Chromosome"/>
</dbReference>
<evidence type="ECO:0000256" key="4">
    <source>
        <dbReference type="RuleBase" id="RU003704"/>
    </source>
</evidence>
<proteinExistence type="inferred from homology"/>
<sequence>MIHVVGHTAVDHISKVHHLPEPNKSTHITDRQVFFGGGAANIAAGIATLGEQVTLHSCVGDDFSGSAYEKWMDGLGIRRQFFEVPGTHTPTAFMFTDDAGSQMTFFEWGASAAFATAEAPALPLVHMATADPEFNCRVAEKSEFVSFDPGQDVFWYTKEQLDSILANTDLLFANQHEVKQMCATLGVTKEALVDSVTLAVFTMSGDGSRLYADGKEHFVPAVPVTLCDPTGAGDAYRSGFLSAYVRGHSPLDCCRVGTVTASYVVEHAGCQTHLPTWTQMLERYRKHFGTLEPVPAQG</sequence>
<dbReference type="InterPro" id="IPR029056">
    <property type="entry name" value="Ribokinase-like"/>
</dbReference>
<dbReference type="SUPFAM" id="SSF53613">
    <property type="entry name" value="Ribokinase-like"/>
    <property type="match status" value="1"/>
</dbReference>
<protein>
    <submittedName>
        <fullName evidence="6">PfkB domain protein</fullName>
    </submittedName>
</protein>
<dbReference type="PROSITE" id="PS00583">
    <property type="entry name" value="PFKB_KINASES_1"/>
    <property type="match status" value="1"/>
</dbReference>
<dbReference type="AlphaFoldDB" id="A7I8W4"/>
<dbReference type="KEGG" id="mbn:Mboo_1658"/>
<dbReference type="PROSITE" id="PS00584">
    <property type="entry name" value="PFKB_KINASES_2"/>
    <property type="match status" value="1"/>
</dbReference>
<dbReference type="Gene3D" id="3.40.1190.20">
    <property type="match status" value="1"/>
</dbReference>
<keyword evidence="3 4" id="KW-0418">Kinase</keyword>
<name>A7I8W4_METB6</name>
<keyword evidence="2 4" id="KW-0808">Transferase</keyword>
<dbReference type="PANTHER" id="PTHR10584">
    <property type="entry name" value="SUGAR KINASE"/>
    <property type="match status" value="1"/>
</dbReference>